<keyword evidence="1" id="KW-1133">Transmembrane helix</keyword>
<keyword evidence="3" id="KW-1185">Reference proteome</keyword>
<dbReference type="Proteomes" id="UP001412239">
    <property type="component" value="Unassembled WGS sequence"/>
</dbReference>
<evidence type="ECO:0000313" key="2">
    <source>
        <dbReference type="EMBL" id="CUS10961.1"/>
    </source>
</evidence>
<proteinExistence type="predicted"/>
<evidence type="ECO:0000256" key="1">
    <source>
        <dbReference type="SAM" id="Phobius"/>
    </source>
</evidence>
<dbReference type="EMBL" id="LN891036">
    <property type="protein sequence ID" value="CUS10961.1"/>
    <property type="molecule type" value="Genomic_DNA"/>
</dbReference>
<gene>
    <name evidence="2" type="ORF">GSTUAT00004992001</name>
</gene>
<reference evidence="2" key="1">
    <citation type="submission" date="2015-10" db="EMBL/GenBank/DDBJ databases">
        <authorList>
            <person name="Regsiter A."/>
            <person name="william w."/>
        </authorList>
    </citation>
    <scope>NUCLEOTIDE SEQUENCE</scope>
    <source>
        <strain evidence="2">Montdore</strain>
    </source>
</reference>
<feature type="transmembrane region" description="Helical" evidence="1">
    <location>
        <begin position="297"/>
        <end position="317"/>
    </location>
</feature>
<dbReference type="AlphaFoldDB" id="A0A292PVZ2"/>
<sequence>MWYCPVFYKGFCPPLQDQSHLYGLGIRIGIYLIWLSSILAYTLLHNPISRYSSRDLNYCFSFAFFLTLTLDSRTKLLDKHYQADALVVILLLAATATLLTALEVLERTRPKAKRREEGRSPFGDFLRLCLLAGFIVYLNYWWFRGVYDIKSVCGRQTHFFTKRVRILGGFRLIGQIWSPLLIVLFIPVLAMGLRWGNKKRRHAALNRQHARESGGGSYPGPLNKGYWAPPPPTPPPAGAISPASSISDHEGPRRKNKRALFTAWILGFGALFIILFVELMLAYSGNPDQINRVNDNAQIIPLLIGCGAMSLVLWRLYEQRVKICGEENYREYQRAFLYDACAPYPFNRSTVRSAGDRFLKTRSRGSGEA</sequence>
<keyword evidence="1" id="KW-0812">Transmembrane</keyword>
<feature type="transmembrane region" description="Helical" evidence="1">
    <location>
        <begin position="172"/>
        <end position="193"/>
    </location>
</feature>
<organism evidence="2 3">
    <name type="scientific">Tuber aestivum</name>
    <name type="common">summer truffle</name>
    <dbReference type="NCBI Taxonomy" id="59557"/>
    <lineage>
        <taxon>Eukaryota</taxon>
        <taxon>Fungi</taxon>
        <taxon>Dikarya</taxon>
        <taxon>Ascomycota</taxon>
        <taxon>Pezizomycotina</taxon>
        <taxon>Pezizomycetes</taxon>
        <taxon>Pezizales</taxon>
        <taxon>Tuberaceae</taxon>
        <taxon>Tuber</taxon>
    </lineage>
</organism>
<feature type="transmembrane region" description="Helical" evidence="1">
    <location>
        <begin position="20"/>
        <end position="44"/>
    </location>
</feature>
<name>A0A292PVZ2_9PEZI</name>
<feature type="transmembrane region" description="Helical" evidence="1">
    <location>
        <begin position="125"/>
        <end position="143"/>
    </location>
</feature>
<evidence type="ECO:0000313" key="3">
    <source>
        <dbReference type="Proteomes" id="UP001412239"/>
    </source>
</evidence>
<keyword evidence="1" id="KW-0472">Membrane</keyword>
<accession>A0A292PVZ2</accession>
<protein>
    <submittedName>
        <fullName evidence="2">Uncharacterized protein</fullName>
    </submittedName>
</protein>
<feature type="transmembrane region" description="Helical" evidence="1">
    <location>
        <begin position="259"/>
        <end position="277"/>
    </location>
</feature>
<feature type="transmembrane region" description="Helical" evidence="1">
    <location>
        <begin position="85"/>
        <end position="105"/>
    </location>
</feature>